<protein>
    <submittedName>
        <fullName evidence="2">Notch-like protein</fullName>
    </submittedName>
</protein>
<sequence>VACLPIGCRSSTECTSEKSCINLKCVEPCTSTTCNTPAECRVHLHEVYCVCPPGFESTSNGCNKTEPRCSSDIECPSGTACLG</sequence>
<organism evidence="2">
    <name type="scientific">Pararge aegeria</name>
    <name type="common">speckled wood butterfly</name>
    <dbReference type="NCBI Taxonomy" id="116150"/>
    <lineage>
        <taxon>Eukaryota</taxon>
        <taxon>Metazoa</taxon>
        <taxon>Ecdysozoa</taxon>
        <taxon>Arthropoda</taxon>
        <taxon>Hexapoda</taxon>
        <taxon>Insecta</taxon>
        <taxon>Pterygota</taxon>
        <taxon>Neoptera</taxon>
        <taxon>Endopterygota</taxon>
        <taxon>Lepidoptera</taxon>
        <taxon>Glossata</taxon>
        <taxon>Ditrysia</taxon>
        <taxon>Papilionoidea</taxon>
        <taxon>Nymphalidae</taxon>
        <taxon>Satyrinae</taxon>
        <taxon>Satyrini</taxon>
        <taxon>Parargina</taxon>
        <taxon>Pararge</taxon>
    </lineage>
</organism>
<reference evidence="2" key="1">
    <citation type="journal article" date="2013" name="BMC Genomics">
        <title>Unscrambling butterfly oogenesis.</title>
        <authorList>
            <person name="Carter J.M."/>
            <person name="Baker S.C."/>
            <person name="Pink R."/>
            <person name="Carter D.R."/>
            <person name="Collins A."/>
            <person name="Tomlin J."/>
            <person name="Gibbs M."/>
            <person name="Breuker C.J."/>
        </authorList>
    </citation>
    <scope>NUCLEOTIDE SEQUENCE</scope>
    <source>
        <tissue evidence="2">Ovary</tissue>
    </source>
</reference>
<evidence type="ECO:0000313" key="2">
    <source>
        <dbReference type="EMBL" id="JAA81866.1"/>
    </source>
</evidence>
<feature type="non-terminal residue" evidence="2">
    <location>
        <position position="1"/>
    </location>
</feature>
<accession>S4NSY6</accession>
<evidence type="ECO:0000259" key="1">
    <source>
        <dbReference type="PROSITE" id="PS01186"/>
    </source>
</evidence>
<dbReference type="EMBL" id="GAIX01010694">
    <property type="protein sequence ID" value="JAA81866.1"/>
    <property type="molecule type" value="Transcribed_RNA"/>
</dbReference>
<proteinExistence type="predicted"/>
<dbReference type="AlphaFoldDB" id="S4NSY6"/>
<name>S4NSY6_9NEOP</name>
<feature type="non-terminal residue" evidence="2">
    <location>
        <position position="83"/>
    </location>
</feature>
<reference evidence="2" key="2">
    <citation type="submission" date="2013-05" db="EMBL/GenBank/DDBJ databases">
        <authorList>
            <person name="Carter J.-M."/>
            <person name="Baker S.C."/>
            <person name="Pink R."/>
            <person name="Carter D.R.F."/>
            <person name="Collins A."/>
            <person name="Tomlin J."/>
            <person name="Gibbs M."/>
            <person name="Breuker C.J."/>
        </authorList>
    </citation>
    <scope>NUCLEOTIDE SEQUENCE</scope>
    <source>
        <tissue evidence="2">Ovary</tissue>
    </source>
</reference>
<dbReference type="InterPro" id="IPR000742">
    <property type="entry name" value="EGF"/>
</dbReference>
<feature type="domain" description="EGF-like" evidence="1">
    <location>
        <begin position="49"/>
        <end position="62"/>
    </location>
</feature>
<dbReference type="PROSITE" id="PS01186">
    <property type="entry name" value="EGF_2"/>
    <property type="match status" value="1"/>
</dbReference>